<feature type="transmembrane region" description="Helical" evidence="1">
    <location>
        <begin position="25"/>
        <end position="46"/>
    </location>
</feature>
<comment type="caution">
    <text evidence="2">The sequence shown here is derived from an EMBL/GenBank/DDBJ whole genome shotgun (WGS) entry which is preliminary data.</text>
</comment>
<evidence type="ECO:0000313" key="2">
    <source>
        <dbReference type="EMBL" id="GAA4836489.1"/>
    </source>
</evidence>
<evidence type="ECO:0000313" key="3">
    <source>
        <dbReference type="Proteomes" id="UP001501752"/>
    </source>
</evidence>
<feature type="transmembrane region" description="Helical" evidence="1">
    <location>
        <begin position="116"/>
        <end position="134"/>
    </location>
</feature>
<evidence type="ECO:0000256" key="1">
    <source>
        <dbReference type="SAM" id="Phobius"/>
    </source>
</evidence>
<gene>
    <name evidence="2" type="ORF">GCM10023235_09240</name>
</gene>
<dbReference type="Proteomes" id="UP001501752">
    <property type="component" value="Unassembled WGS sequence"/>
</dbReference>
<proteinExistence type="predicted"/>
<reference evidence="3" key="1">
    <citation type="journal article" date="2019" name="Int. J. Syst. Evol. Microbiol.">
        <title>The Global Catalogue of Microorganisms (GCM) 10K type strain sequencing project: providing services to taxonomists for standard genome sequencing and annotation.</title>
        <authorList>
            <consortium name="The Broad Institute Genomics Platform"/>
            <consortium name="The Broad Institute Genome Sequencing Center for Infectious Disease"/>
            <person name="Wu L."/>
            <person name="Ma J."/>
        </authorList>
    </citation>
    <scope>NUCLEOTIDE SEQUENCE [LARGE SCALE GENOMIC DNA]</scope>
    <source>
        <strain evidence="3">JCM 13006</strain>
    </source>
</reference>
<keyword evidence="3" id="KW-1185">Reference proteome</keyword>
<sequence length="288" mass="30421">MAAAVPALGFGLVLAAWGGGAVAALLVLALGVAAAVGLLVAAYLPLRGTAPRYDTTTGILGRALPVFALGTFGVLAGVAAYTSHVDLGSADTRIALTGAPYAFAAAFFVPSRPVRLGAAAVLAAAVAYGGLVVLPHVDQRRYEAEVARYRQHQELLYAGDAPPGMEILRAAAGGDFRIEYRPVGEYDLRRQVSLTVRHPPTPTLRCPPPVDGATCAEESNGDLRKVARDPSGSVQVTLTRRHRDVQVDVTARTPDDEPRLRRLLDTLHPLSDGELEELVRQEKIVPAL</sequence>
<protein>
    <submittedName>
        <fullName evidence="2">Uncharacterized protein</fullName>
    </submittedName>
</protein>
<organism evidence="2 3">
    <name type="scientific">Kitasatospora terrestris</name>
    <dbReference type="NCBI Taxonomy" id="258051"/>
    <lineage>
        <taxon>Bacteria</taxon>
        <taxon>Bacillati</taxon>
        <taxon>Actinomycetota</taxon>
        <taxon>Actinomycetes</taxon>
        <taxon>Kitasatosporales</taxon>
        <taxon>Streptomycetaceae</taxon>
        <taxon>Kitasatospora</taxon>
    </lineage>
</organism>
<dbReference type="EMBL" id="BAABIS010000001">
    <property type="protein sequence ID" value="GAA4836489.1"/>
    <property type="molecule type" value="Genomic_DNA"/>
</dbReference>
<keyword evidence="1" id="KW-1133">Transmembrane helix</keyword>
<keyword evidence="1" id="KW-0812">Transmembrane</keyword>
<name>A0ABP9D9U0_9ACTN</name>
<accession>A0ABP9D9U0</accession>
<feature type="transmembrane region" description="Helical" evidence="1">
    <location>
        <begin position="58"/>
        <end position="81"/>
    </location>
</feature>
<keyword evidence="1" id="KW-0472">Membrane</keyword>